<gene>
    <name evidence="2" type="ORF">POF43_032180</name>
    <name evidence="3" type="ORF">POF50_025440</name>
</gene>
<protein>
    <submittedName>
        <fullName evidence="3">Nuclear transport factor 2 family protein</fullName>
    </submittedName>
</protein>
<organism evidence="3">
    <name type="scientific">Streptantibioticus silvisoli</name>
    <dbReference type="NCBI Taxonomy" id="2705255"/>
    <lineage>
        <taxon>Bacteria</taxon>
        <taxon>Bacillati</taxon>
        <taxon>Actinomycetota</taxon>
        <taxon>Actinomycetes</taxon>
        <taxon>Kitasatosporales</taxon>
        <taxon>Streptomycetaceae</taxon>
        <taxon>Streptantibioticus</taxon>
    </lineage>
</organism>
<keyword evidence="4" id="KW-1185">Reference proteome</keyword>
<dbReference type="Pfam" id="PF13577">
    <property type="entry name" value="SnoaL_4"/>
    <property type="match status" value="1"/>
</dbReference>
<evidence type="ECO:0000259" key="1">
    <source>
        <dbReference type="Pfam" id="PF13577"/>
    </source>
</evidence>
<dbReference type="AlphaFoldDB" id="A0AA90H7H9"/>
<accession>A0AA90H7H9</accession>
<sequence>MPYSAPATGGNTALYAEIQQFYAHQMHLLDGGDADAWAQTFTPDGVFAANAHPQPAVGRETIRAAASKVKAQHAEEGLQVRHWLGMMDITEQPDGSVLARTYALIINTPRGGQAAVSLSTTCDDLLVRDENGAWLVADRKVVRDDLR</sequence>
<name>A0AA90H7H9_9ACTN</name>
<evidence type="ECO:0000313" key="2">
    <source>
        <dbReference type="EMBL" id="MDI5967327.1"/>
    </source>
</evidence>
<evidence type="ECO:0000313" key="3">
    <source>
        <dbReference type="EMBL" id="MDI5972646.1"/>
    </source>
</evidence>
<dbReference type="EMBL" id="JABXJJ020000035">
    <property type="protein sequence ID" value="MDI5972646.1"/>
    <property type="molecule type" value="Genomic_DNA"/>
</dbReference>
<comment type="caution">
    <text evidence="3">The sequence shown here is derived from an EMBL/GenBank/DDBJ whole genome shotgun (WGS) entry which is preliminary data.</text>
</comment>
<dbReference type="InterPro" id="IPR032710">
    <property type="entry name" value="NTF2-like_dom_sf"/>
</dbReference>
<dbReference type="SUPFAM" id="SSF54427">
    <property type="entry name" value="NTF2-like"/>
    <property type="match status" value="1"/>
</dbReference>
<dbReference type="RefSeq" id="WP_271317423.1">
    <property type="nucleotide sequence ID" value="NZ_JAAGKO020000083.1"/>
</dbReference>
<dbReference type="InterPro" id="IPR037401">
    <property type="entry name" value="SnoaL-like"/>
</dbReference>
<proteinExistence type="predicted"/>
<dbReference type="Proteomes" id="UP001156398">
    <property type="component" value="Unassembled WGS sequence"/>
</dbReference>
<feature type="domain" description="SnoaL-like" evidence="1">
    <location>
        <begin position="14"/>
        <end position="140"/>
    </location>
</feature>
<dbReference type="EMBL" id="JAAGKO020000083">
    <property type="protein sequence ID" value="MDI5967327.1"/>
    <property type="molecule type" value="Genomic_DNA"/>
</dbReference>
<dbReference type="CDD" id="cd00531">
    <property type="entry name" value="NTF2_like"/>
    <property type="match status" value="1"/>
</dbReference>
<reference evidence="3 4" key="1">
    <citation type="submission" date="2023-05" db="EMBL/GenBank/DDBJ databases">
        <title>Streptantibioticus silvisoli sp. nov., acidotolerant actinomycetes 1 from pine litter.</title>
        <authorList>
            <person name="Swiecimska M."/>
            <person name="Golinska P."/>
            <person name="Sangal V."/>
            <person name="Wachnowicz B."/>
            <person name="Goodfellow M."/>
        </authorList>
    </citation>
    <scope>NUCLEOTIDE SEQUENCE</scope>
    <source>
        <strain evidence="3">SL13</strain>
        <strain evidence="2 4">SL54</strain>
    </source>
</reference>
<dbReference type="Gene3D" id="3.10.450.50">
    <property type="match status" value="1"/>
</dbReference>
<evidence type="ECO:0000313" key="4">
    <source>
        <dbReference type="Proteomes" id="UP001156398"/>
    </source>
</evidence>